<reference evidence="10 11" key="1">
    <citation type="journal article" date="2019" name="Nat. Ecol. Evol.">
        <title>Megaphylogeny resolves global patterns of mushroom evolution.</title>
        <authorList>
            <person name="Varga T."/>
            <person name="Krizsan K."/>
            <person name="Foldi C."/>
            <person name="Dima B."/>
            <person name="Sanchez-Garcia M."/>
            <person name="Sanchez-Ramirez S."/>
            <person name="Szollosi G.J."/>
            <person name="Szarkandi J.G."/>
            <person name="Papp V."/>
            <person name="Albert L."/>
            <person name="Andreopoulos W."/>
            <person name="Angelini C."/>
            <person name="Antonin V."/>
            <person name="Barry K.W."/>
            <person name="Bougher N.L."/>
            <person name="Buchanan P."/>
            <person name="Buyck B."/>
            <person name="Bense V."/>
            <person name="Catcheside P."/>
            <person name="Chovatia M."/>
            <person name="Cooper J."/>
            <person name="Damon W."/>
            <person name="Desjardin D."/>
            <person name="Finy P."/>
            <person name="Geml J."/>
            <person name="Haridas S."/>
            <person name="Hughes K."/>
            <person name="Justo A."/>
            <person name="Karasinski D."/>
            <person name="Kautmanova I."/>
            <person name="Kiss B."/>
            <person name="Kocsube S."/>
            <person name="Kotiranta H."/>
            <person name="LaButti K.M."/>
            <person name="Lechner B.E."/>
            <person name="Liimatainen K."/>
            <person name="Lipzen A."/>
            <person name="Lukacs Z."/>
            <person name="Mihaltcheva S."/>
            <person name="Morgado L.N."/>
            <person name="Niskanen T."/>
            <person name="Noordeloos M.E."/>
            <person name="Ohm R.A."/>
            <person name="Ortiz-Santana B."/>
            <person name="Ovrebo C."/>
            <person name="Racz N."/>
            <person name="Riley R."/>
            <person name="Savchenko A."/>
            <person name="Shiryaev A."/>
            <person name="Soop K."/>
            <person name="Spirin V."/>
            <person name="Szebenyi C."/>
            <person name="Tomsovsky M."/>
            <person name="Tulloss R.E."/>
            <person name="Uehling J."/>
            <person name="Grigoriev I.V."/>
            <person name="Vagvolgyi C."/>
            <person name="Papp T."/>
            <person name="Martin F.M."/>
            <person name="Miettinen O."/>
            <person name="Hibbett D.S."/>
            <person name="Nagy L.G."/>
        </authorList>
    </citation>
    <scope>NUCLEOTIDE SEQUENCE [LARGE SCALE GENOMIC DNA]</scope>
    <source>
        <strain evidence="10 11">CBS 309.79</strain>
    </source>
</reference>
<dbReference type="GO" id="GO:0046872">
    <property type="term" value="F:metal ion binding"/>
    <property type="evidence" value="ECO:0007669"/>
    <property type="project" value="UniProtKB-KW"/>
</dbReference>
<dbReference type="Gene3D" id="3.40.630.10">
    <property type="entry name" value="Zn peptidases"/>
    <property type="match status" value="1"/>
</dbReference>
<comment type="cofactor">
    <cofactor evidence="1">
        <name>Zn(2+)</name>
        <dbReference type="ChEBI" id="CHEBI:29105"/>
    </cofactor>
</comment>
<proteinExistence type="inferred from homology"/>
<dbReference type="AlphaFoldDB" id="A0A5C3QMI6"/>
<keyword evidence="7" id="KW-0732">Signal</keyword>
<keyword evidence="6 7" id="KW-0862">Zinc</keyword>
<comment type="similarity">
    <text evidence="2">Belongs to the peptidase M28 family. M28B subfamily.</text>
</comment>
<dbReference type="Gene3D" id="3.50.30.30">
    <property type="match status" value="1"/>
</dbReference>
<dbReference type="EMBL" id="ML178821">
    <property type="protein sequence ID" value="TFL03153.1"/>
    <property type="molecule type" value="Genomic_DNA"/>
</dbReference>
<keyword evidence="4 7" id="KW-0479">Metal-binding</keyword>
<evidence type="ECO:0000313" key="11">
    <source>
        <dbReference type="Proteomes" id="UP000305067"/>
    </source>
</evidence>
<dbReference type="InterPro" id="IPR045175">
    <property type="entry name" value="M28_fam"/>
</dbReference>
<dbReference type="GO" id="GO:0006508">
    <property type="term" value="P:proteolysis"/>
    <property type="evidence" value="ECO:0007669"/>
    <property type="project" value="UniProtKB-KW"/>
</dbReference>
<dbReference type="EC" id="3.4.-.-" evidence="7"/>
<evidence type="ECO:0000313" key="10">
    <source>
        <dbReference type="EMBL" id="TFL03153.1"/>
    </source>
</evidence>
<evidence type="ECO:0000256" key="3">
    <source>
        <dbReference type="ARBA" id="ARBA00022670"/>
    </source>
</evidence>
<evidence type="ECO:0000259" key="9">
    <source>
        <dbReference type="Pfam" id="PF04389"/>
    </source>
</evidence>
<dbReference type="OrthoDB" id="10013407at2759"/>
<dbReference type="PANTHER" id="PTHR12147:SF26">
    <property type="entry name" value="PEPTIDASE M28 DOMAIN-CONTAINING PROTEIN"/>
    <property type="match status" value="1"/>
</dbReference>
<evidence type="ECO:0000256" key="1">
    <source>
        <dbReference type="ARBA" id="ARBA00001947"/>
    </source>
</evidence>
<feature type="domain" description="Peptidase M28" evidence="9">
    <location>
        <begin position="269"/>
        <end position="484"/>
    </location>
</feature>
<dbReference type="PANTHER" id="PTHR12147">
    <property type="entry name" value="METALLOPEPTIDASE M28 FAMILY MEMBER"/>
    <property type="match status" value="1"/>
</dbReference>
<keyword evidence="11" id="KW-1185">Reference proteome</keyword>
<feature type="domain" description="PA" evidence="8">
    <location>
        <begin position="156"/>
        <end position="242"/>
    </location>
</feature>
<evidence type="ECO:0000256" key="6">
    <source>
        <dbReference type="ARBA" id="ARBA00022833"/>
    </source>
</evidence>
<dbReference type="InterPro" id="IPR003137">
    <property type="entry name" value="PA_domain"/>
</dbReference>
<dbReference type="STRING" id="1884261.A0A5C3QMI6"/>
<name>A0A5C3QMI6_9AGAR</name>
<dbReference type="SUPFAM" id="SSF53187">
    <property type="entry name" value="Zn-dependent exopeptidases"/>
    <property type="match status" value="1"/>
</dbReference>
<dbReference type="Pfam" id="PF02225">
    <property type="entry name" value="PA"/>
    <property type="match status" value="1"/>
</dbReference>
<evidence type="ECO:0000256" key="2">
    <source>
        <dbReference type="ARBA" id="ARBA00005634"/>
    </source>
</evidence>
<feature type="chain" id="PRO_5023156920" description="Peptide hydrolase" evidence="7">
    <location>
        <begin position="20"/>
        <end position="532"/>
    </location>
</feature>
<accession>A0A5C3QMI6</accession>
<dbReference type="SUPFAM" id="SSF52025">
    <property type="entry name" value="PA domain"/>
    <property type="match status" value="1"/>
</dbReference>
<evidence type="ECO:0000256" key="5">
    <source>
        <dbReference type="ARBA" id="ARBA00022801"/>
    </source>
</evidence>
<dbReference type="Pfam" id="PF04389">
    <property type="entry name" value="Peptidase_M28"/>
    <property type="match status" value="1"/>
</dbReference>
<evidence type="ECO:0000259" key="8">
    <source>
        <dbReference type="Pfam" id="PF02225"/>
    </source>
</evidence>
<evidence type="ECO:0000256" key="7">
    <source>
        <dbReference type="RuleBase" id="RU361240"/>
    </source>
</evidence>
<dbReference type="GO" id="GO:0008235">
    <property type="term" value="F:metalloexopeptidase activity"/>
    <property type="evidence" value="ECO:0007669"/>
    <property type="project" value="InterPro"/>
</dbReference>
<organism evidence="10 11">
    <name type="scientific">Pterulicium gracile</name>
    <dbReference type="NCBI Taxonomy" id="1884261"/>
    <lineage>
        <taxon>Eukaryota</taxon>
        <taxon>Fungi</taxon>
        <taxon>Dikarya</taxon>
        <taxon>Basidiomycota</taxon>
        <taxon>Agaricomycotina</taxon>
        <taxon>Agaricomycetes</taxon>
        <taxon>Agaricomycetidae</taxon>
        <taxon>Agaricales</taxon>
        <taxon>Pleurotineae</taxon>
        <taxon>Pterulaceae</taxon>
        <taxon>Pterulicium</taxon>
    </lineage>
</organism>
<feature type="signal peptide" evidence="7">
    <location>
        <begin position="1"/>
        <end position="19"/>
    </location>
</feature>
<gene>
    <name evidence="10" type="ORF">BDV98DRAFT_546502</name>
</gene>
<keyword evidence="5 7" id="KW-0378">Hydrolase</keyword>
<protein>
    <recommendedName>
        <fullName evidence="7">Peptide hydrolase</fullName>
        <ecNumber evidence="7">3.4.-.-</ecNumber>
    </recommendedName>
</protein>
<dbReference type="InterPro" id="IPR046450">
    <property type="entry name" value="PA_dom_sf"/>
</dbReference>
<evidence type="ECO:0000256" key="4">
    <source>
        <dbReference type="ARBA" id="ARBA00022723"/>
    </source>
</evidence>
<dbReference type="Proteomes" id="UP000305067">
    <property type="component" value="Unassembled WGS sequence"/>
</dbReference>
<dbReference type="InterPro" id="IPR007484">
    <property type="entry name" value="Peptidase_M28"/>
</dbReference>
<keyword evidence="3 7" id="KW-0645">Protease</keyword>
<sequence length="532" mass="56447">MRAGALLVPALAATVSVSALPNNGPESSRIAGIDLGKIFDPPSWWWLPDLLKPRLSSKAYQKSITIDGLLQHSKALSKFAAINGANTRSFGTPGYNASVEYVERWAKSYGYDVYRQTVVYPASELISNALTVTGSAYPSDALRTFQYSGATPAGGVTADLVAVAGLGCQPAEYNGVEGKIALVVRGNCTFVEKGNLAAEAGAAAIIIWNNAPGGPVSSRLDVNTLLTNPPTIGISQEDGQALADRLAAGETLETLIEVNVRNEIRPADNVIAQSKWGDKNNVIFVGAHLDSVPAGPGINDDGSGTAAVAELLKQMARYKKSKNAVRFAWWATEEVGLVGSRYYVENLSQEERDKIVLYVNMDMVASPNYILGVYDSDNSGGANTGIPSPPGSNTLEAAFQQHFVEAKLNHTAYAFTAGSDYRPFLDAGIVAGGVATGAGGIKTEREVGLFGGEAGIPYDVCYHQACDTIDNLAHDAFVWITRSVADIFSKYVVDASPIKNEKKLAARGLPLPRGPADIVSHLGKECSHHDEL</sequence>